<evidence type="ECO:0000313" key="2">
    <source>
        <dbReference type="Proteomes" id="UP001341281"/>
    </source>
</evidence>
<dbReference type="AlphaFoldDB" id="A0AAQ3PWZ9"/>
<dbReference type="Proteomes" id="UP001341281">
    <property type="component" value="Chromosome 01"/>
</dbReference>
<protein>
    <submittedName>
        <fullName evidence="1">Uncharacterized protein</fullName>
    </submittedName>
</protein>
<gene>
    <name evidence="1" type="ORF">U9M48_005458</name>
</gene>
<dbReference type="EMBL" id="CP144745">
    <property type="protein sequence ID" value="WVZ54696.1"/>
    <property type="molecule type" value="Genomic_DNA"/>
</dbReference>
<organism evidence="1 2">
    <name type="scientific">Paspalum notatum var. saurae</name>
    <dbReference type="NCBI Taxonomy" id="547442"/>
    <lineage>
        <taxon>Eukaryota</taxon>
        <taxon>Viridiplantae</taxon>
        <taxon>Streptophyta</taxon>
        <taxon>Embryophyta</taxon>
        <taxon>Tracheophyta</taxon>
        <taxon>Spermatophyta</taxon>
        <taxon>Magnoliopsida</taxon>
        <taxon>Liliopsida</taxon>
        <taxon>Poales</taxon>
        <taxon>Poaceae</taxon>
        <taxon>PACMAD clade</taxon>
        <taxon>Panicoideae</taxon>
        <taxon>Andropogonodae</taxon>
        <taxon>Paspaleae</taxon>
        <taxon>Paspalinae</taxon>
        <taxon>Paspalum</taxon>
    </lineage>
</organism>
<reference evidence="1 2" key="1">
    <citation type="submission" date="2024-02" db="EMBL/GenBank/DDBJ databases">
        <title>High-quality chromosome-scale genome assembly of Pensacola bahiagrass (Paspalum notatum Flugge var. saurae).</title>
        <authorList>
            <person name="Vega J.M."/>
            <person name="Podio M."/>
            <person name="Orjuela J."/>
            <person name="Siena L.A."/>
            <person name="Pessino S.C."/>
            <person name="Combes M.C."/>
            <person name="Mariac C."/>
            <person name="Albertini E."/>
            <person name="Pupilli F."/>
            <person name="Ortiz J.P.A."/>
            <person name="Leblanc O."/>
        </authorList>
    </citation>
    <scope>NUCLEOTIDE SEQUENCE [LARGE SCALE GENOMIC DNA]</scope>
    <source>
        <strain evidence="1">R1</strain>
        <tissue evidence="1">Leaf</tissue>
    </source>
</reference>
<evidence type="ECO:0000313" key="1">
    <source>
        <dbReference type="EMBL" id="WVZ54696.1"/>
    </source>
</evidence>
<proteinExistence type="predicted"/>
<sequence>MAAPPLPFLSGPAAPAAVVGKNRCPTMDNGTALVVNGRKGKGTANRDLDHAQHDILVFPLFLGGCFFFLRKDIYKSIVVCLIHISPFTQNIHLELAITLLMKIKILFYVCLRQSVPIHALARTRWHPDCITRMYSGLSPRGGLKVGPPKLQSDFAIKGAERLFLEINRIECCHIMKHTKYCVIGGISSPVHVRLCSKEGWWKVTAMEGRFRYRQWLSGISMYETMANARLVLAIQVWTTSLKRFSMVAARTNNQPGLFVYLENKQVCELEDMGLYDFW</sequence>
<accession>A0AAQ3PWZ9</accession>
<name>A0AAQ3PWZ9_PASNO</name>
<keyword evidence="2" id="KW-1185">Reference proteome</keyword>